<dbReference type="Gene3D" id="3.30.70.890">
    <property type="entry name" value="GHMP kinase, C-terminal domain"/>
    <property type="match status" value="1"/>
</dbReference>
<reference evidence="7 8" key="1">
    <citation type="submission" date="2016-11" db="EMBL/GenBank/DDBJ databases">
        <title>Description of two novel members of the family Erysipelotrichaceae: Ileibacterium lipovorans gen. nov., sp. nov. and Dubosiella newyorkensis, gen. nov., sp. nov.</title>
        <authorList>
            <person name="Cox L.M."/>
            <person name="Sohn J."/>
            <person name="Tyrrell K.L."/>
            <person name="Citron D.M."/>
            <person name="Lawson P.A."/>
            <person name="Patel N.B."/>
            <person name="Iizumi T."/>
            <person name="Perez-Perez G.I."/>
            <person name="Goldstein E.J."/>
            <person name="Blaser M.J."/>
        </authorList>
    </citation>
    <scope>NUCLEOTIDE SEQUENCE [LARGE SCALE GENOMIC DNA]</scope>
    <source>
        <strain evidence="7 8">NYU-BL-A4</strain>
    </source>
</reference>
<evidence type="ECO:0000259" key="6">
    <source>
        <dbReference type="Pfam" id="PF10509"/>
    </source>
</evidence>
<dbReference type="EMBL" id="MPKA01000045">
    <property type="protein sequence ID" value="OLU47541.1"/>
    <property type="molecule type" value="Genomic_DNA"/>
</dbReference>
<dbReference type="InterPro" id="IPR036554">
    <property type="entry name" value="GHMP_kinase_C_sf"/>
</dbReference>
<keyword evidence="3" id="KW-0418">Kinase</keyword>
<organism evidence="7 8">
    <name type="scientific">Dubosiella newyorkensis</name>
    <dbReference type="NCBI Taxonomy" id="1862672"/>
    <lineage>
        <taxon>Bacteria</taxon>
        <taxon>Bacillati</taxon>
        <taxon>Bacillota</taxon>
        <taxon>Erysipelotrichia</taxon>
        <taxon>Erysipelotrichales</taxon>
        <taxon>Erysipelotrichaceae</taxon>
        <taxon>Dubosiella</taxon>
    </lineage>
</organism>
<feature type="domain" description="Galactokinase N-terminal" evidence="6">
    <location>
        <begin position="40"/>
        <end position="89"/>
    </location>
</feature>
<accession>A0A1U7NPH9</accession>
<dbReference type="Gene3D" id="3.30.230.10">
    <property type="match status" value="1"/>
</dbReference>
<dbReference type="Pfam" id="PF00288">
    <property type="entry name" value="GHMP_kinases_N"/>
    <property type="match status" value="1"/>
</dbReference>
<dbReference type="GO" id="GO:0005524">
    <property type="term" value="F:ATP binding"/>
    <property type="evidence" value="ECO:0007669"/>
    <property type="project" value="UniProtKB-KW"/>
</dbReference>
<dbReference type="GeneID" id="78274828"/>
<feature type="domain" description="GHMP kinase N-terminal" evidence="5">
    <location>
        <begin position="126"/>
        <end position="213"/>
    </location>
</feature>
<dbReference type="SUPFAM" id="SSF54211">
    <property type="entry name" value="Ribosomal protein S5 domain 2-like"/>
    <property type="match status" value="1"/>
</dbReference>
<dbReference type="InterPro" id="IPR006206">
    <property type="entry name" value="Mevalonate/galactokinase"/>
</dbReference>
<dbReference type="RefSeq" id="WP_076340726.1">
    <property type="nucleotide sequence ID" value="NZ_CAJTMI010000030.1"/>
</dbReference>
<evidence type="ECO:0000256" key="3">
    <source>
        <dbReference type="ARBA" id="ARBA00022777"/>
    </source>
</evidence>
<dbReference type="PANTHER" id="PTHR10457">
    <property type="entry name" value="MEVALONATE KINASE/GALACTOKINASE"/>
    <property type="match status" value="1"/>
</dbReference>
<keyword evidence="8" id="KW-1185">Reference proteome</keyword>
<sequence>MEQVVRLKERFLAHEMDGILGRLYQDPNAQVDRYVRALDAYAQIYDGDEEVFLFSSPSRCQLAGMHTDISHGRILASSIDLDTIAIVNKSEDSIIEIVSQDFDMEQVDTNDTIKRMYEARTLVGIVRGIVEYLKRKGYRVGGFKAYILSDVIVGAGLSALASFEVLIASILSSLYNEGRISAFDLAKAGQFAENVYYRKPGSMKDQLGCALGGLMALDFADVQHPSYQKIEGTLKDLGFCLCLVNTNVNEQALIKDVQRAQEELKGLAVYFGEEALRDVDVCAFYEAIPDLRSEFKDEVLIRAAHFFSEVERIPHMVEALEKRDKGALVSLLAQTSLSAEKSIPSLGLALALCQSVLKGNGLCRIHGEGEDGTIQAYVKNEAIEDFKEKMDHFFGAGSTKVVHVRPFGCVEVTGLDEVL</sequence>
<dbReference type="PIRSF" id="PIRSF000530">
    <property type="entry name" value="Galactokinase"/>
    <property type="match status" value="1"/>
</dbReference>
<dbReference type="PANTHER" id="PTHR10457:SF7">
    <property type="entry name" value="GALACTOKINASE-RELATED"/>
    <property type="match status" value="1"/>
</dbReference>
<proteinExistence type="inferred from homology"/>
<dbReference type="InterPro" id="IPR006204">
    <property type="entry name" value="GHMP_kinase_N_dom"/>
</dbReference>
<evidence type="ECO:0000313" key="7">
    <source>
        <dbReference type="EMBL" id="OLU47541.1"/>
    </source>
</evidence>
<dbReference type="AlphaFoldDB" id="A0A1U7NPH9"/>
<dbReference type="OrthoDB" id="250531at2"/>
<evidence type="ECO:0000313" key="8">
    <source>
        <dbReference type="Proteomes" id="UP000186705"/>
    </source>
</evidence>
<keyword evidence="3" id="KW-0808">Transferase</keyword>
<gene>
    <name evidence="7" type="ORF">BO225_02560</name>
</gene>
<dbReference type="Proteomes" id="UP000186705">
    <property type="component" value="Unassembled WGS sequence"/>
</dbReference>
<dbReference type="InterPro" id="IPR019539">
    <property type="entry name" value="GalKase_N"/>
</dbReference>
<dbReference type="GO" id="GO:0005829">
    <property type="term" value="C:cytosol"/>
    <property type="evidence" value="ECO:0007669"/>
    <property type="project" value="TreeGrafter"/>
</dbReference>
<dbReference type="Pfam" id="PF10509">
    <property type="entry name" value="GalKase_gal_bdg"/>
    <property type="match status" value="1"/>
</dbReference>
<dbReference type="InterPro" id="IPR014721">
    <property type="entry name" value="Ribsml_uS5_D2-typ_fold_subgr"/>
</dbReference>
<dbReference type="InterPro" id="IPR020568">
    <property type="entry name" value="Ribosomal_Su5_D2-typ_SF"/>
</dbReference>
<keyword evidence="4" id="KW-0067">ATP-binding</keyword>
<dbReference type="PRINTS" id="PR00959">
    <property type="entry name" value="MEVGALKINASE"/>
</dbReference>
<comment type="similarity">
    <text evidence="1">Belongs to the GHMP kinase family. GalK subfamily.</text>
</comment>
<dbReference type="STRING" id="1862672.BO225_02560"/>
<evidence type="ECO:0000256" key="2">
    <source>
        <dbReference type="ARBA" id="ARBA00022741"/>
    </source>
</evidence>
<evidence type="ECO:0000259" key="5">
    <source>
        <dbReference type="Pfam" id="PF00288"/>
    </source>
</evidence>
<name>A0A1U7NPH9_9FIRM</name>
<dbReference type="GO" id="GO:0006012">
    <property type="term" value="P:galactose metabolic process"/>
    <property type="evidence" value="ECO:0007669"/>
    <property type="project" value="TreeGrafter"/>
</dbReference>
<dbReference type="GO" id="GO:0004335">
    <property type="term" value="F:galactokinase activity"/>
    <property type="evidence" value="ECO:0007669"/>
    <property type="project" value="TreeGrafter"/>
</dbReference>
<keyword evidence="2" id="KW-0547">Nucleotide-binding</keyword>
<protein>
    <submittedName>
        <fullName evidence="7">Uncharacterized protein</fullName>
    </submittedName>
</protein>
<evidence type="ECO:0000256" key="4">
    <source>
        <dbReference type="ARBA" id="ARBA00022840"/>
    </source>
</evidence>
<evidence type="ECO:0000256" key="1">
    <source>
        <dbReference type="ARBA" id="ARBA00006566"/>
    </source>
</evidence>
<comment type="caution">
    <text evidence="7">The sequence shown here is derived from an EMBL/GenBank/DDBJ whole genome shotgun (WGS) entry which is preliminary data.</text>
</comment>
<dbReference type="SUPFAM" id="SSF55060">
    <property type="entry name" value="GHMP Kinase, C-terminal domain"/>
    <property type="match status" value="1"/>
</dbReference>